<protein>
    <submittedName>
        <fullName evidence="2">Uncharacterized protein</fullName>
    </submittedName>
</protein>
<dbReference type="GeneID" id="87804131"/>
<evidence type="ECO:0000256" key="1">
    <source>
        <dbReference type="SAM" id="MobiDB-lite"/>
    </source>
</evidence>
<accession>A0AAF0Y424</accession>
<feature type="compositionally biased region" description="Acidic residues" evidence="1">
    <location>
        <begin position="290"/>
        <end position="308"/>
    </location>
</feature>
<dbReference type="RefSeq" id="XP_062623318.1">
    <property type="nucleotide sequence ID" value="XM_062767333.1"/>
</dbReference>
<keyword evidence="3" id="KW-1185">Reference proteome</keyword>
<proteinExistence type="predicted"/>
<dbReference type="AlphaFoldDB" id="A0AAF0Y424"/>
<feature type="region of interest" description="Disordered" evidence="1">
    <location>
        <begin position="281"/>
        <end position="313"/>
    </location>
</feature>
<evidence type="ECO:0000313" key="3">
    <source>
        <dbReference type="Proteomes" id="UP000827549"/>
    </source>
</evidence>
<dbReference type="Proteomes" id="UP000827549">
    <property type="component" value="Chromosome 1"/>
</dbReference>
<dbReference type="EMBL" id="CP086714">
    <property type="protein sequence ID" value="WOO77286.1"/>
    <property type="molecule type" value="Genomic_DNA"/>
</dbReference>
<reference evidence="2" key="1">
    <citation type="submission" date="2023-10" db="EMBL/GenBank/DDBJ databases">
        <authorList>
            <person name="Noh H."/>
        </authorList>
    </citation>
    <scope>NUCLEOTIDE SEQUENCE</scope>
    <source>
        <strain evidence="2">DUCC4014</strain>
    </source>
</reference>
<gene>
    <name evidence="2" type="ORF">LOC62_01G000873</name>
</gene>
<evidence type="ECO:0000313" key="2">
    <source>
        <dbReference type="EMBL" id="WOO77286.1"/>
    </source>
</evidence>
<sequence length="350" mass="36795">MLLQLVSPLDVLDLANGVTVGLQSAKEVIEAKTRVASNVEYAELLRSERLSRQRREHGNVIDRAHIECVVDVWDKAELETTLDHTPDEVVGVGNGGLGVTKDIRRAENVTGKTTLGRLQDYLLGNPLALTVTSVEASSSVLEVILLRKASLAHRQQLVGLADKRLIVKNSGGRDEAEELGFRVGNKVQRSHSRKNIGGAHLGVGVDPVDDGTVMEDGVRLRGNASPGGCVKTKLLITQVSHDGLDAPVLDPLLVPGTTPLSTVAKSGKACLGSLGANETDDLGGAAREEVAEDECAEEAGGASEEDGELLGGEVGRERLEGRGKVLGQKLDVGSVRDLLDLLLGGLGGVS</sequence>
<name>A0AAF0Y424_9TREE</name>
<organism evidence="2 3">
    <name type="scientific">Vanrija pseudolonga</name>
    <dbReference type="NCBI Taxonomy" id="143232"/>
    <lineage>
        <taxon>Eukaryota</taxon>
        <taxon>Fungi</taxon>
        <taxon>Dikarya</taxon>
        <taxon>Basidiomycota</taxon>
        <taxon>Agaricomycotina</taxon>
        <taxon>Tremellomycetes</taxon>
        <taxon>Trichosporonales</taxon>
        <taxon>Trichosporonaceae</taxon>
        <taxon>Vanrija</taxon>
    </lineage>
</organism>